<dbReference type="InterPro" id="IPR010998">
    <property type="entry name" value="Integrase_recombinase_N"/>
</dbReference>
<proteinExistence type="inferred from homology"/>
<gene>
    <name evidence="9" type="ORF">CRI78_19380</name>
</gene>
<dbReference type="InterPro" id="IPR013762">
    <property type="entry name" value="Integrase-like_cat_sf"/>
</dbReference>
<dbReference type="InterPro" id="IPR050808">
    <property type="entry name" value="Phage_Integrase"/>
</dbReference>
<dbReference type="Gene3D" id="1.10.443.10">
    <property type="entry name" value="Intergrase catalytic core"/>
    <property type="match status" value="1"/>
</dbReference>
<dbReference type="PANTHER" id="PTHR30629">
    <property type="entry name" value="PROPHAGE INTEGRASE"/>
    <property type="match status" value="1"/>
</dbReference>
<organism evidence="9 10">
    <name type="scientific">Mycolicibacterium diernhoferi</name>
    <dbReference type="NCBI Taxonomy" id="1801"/>
    <lineage>
        <taxon>Bacteria</taxon>
        <taxon>Bacillati</taxon>
        <taxon>Actinomycetota</taxon>
        <taxon>Actinomycetes</taxon>
        <taxon>Mycobacteriales</taxon>
        <taxon>Mycobacteriaceae</taxon>
        <taxon>Mycolicibacterium</taxon>
    </lineage>
</organism>
<protein>
    <submittedName>
        <fullName evidence="9">Site-specific integrase</fullName>
    </submittedName>
</protein>
<dbReference type="OrthoDB" id="1822491at2"/>
<dbReference type="InterPro" id="IPR002104">
    <property type="entry name" value="Integrase_catalytic"/>
</dbReference>
<dbReference type="PROSITE" id="PS51900">
    <property type="entry name" value="CB"/>
    <property type="match status" value="1"/>
</dbReference>
<dbReference type="PROSITE" id="PS51898">
    <property type="entry name" value="TYR_RECOMBINASE"/>
    <property type="match status" value="1"/>
</dbReference>
<keyword evidence="4" id="KW-0233">DNA recombination</keyword>
<evidence type="ECO:0000259" key="8">
    <source>
        <dbReference type="PROSITE" id="PS51900"/>
    </source>
</evidence>
<dbReference type="AlphaFoldDB" id="A0A2A7NR83"/>
<evidence type="ECO:0000256" key="1">
    <source>
        <dbReference type="ARBA" id="ARBA00008857"/>
    </source>
</evidence>
<sequence length="448" mass="48669">MYAACKLGAVETTSVPADTEPVDLDGTPAARSHSPRAIRRTPGTGGVIDLWKDKRGRPTKRATGRWAEGLGKPQGIGSRWRGWYVGDDGKSRTKDFRTEVEAEKWSNTERGKVVTNVWVSPDVGADTFRVVAEQWFKTKAHRKPSTVAGYRSILDNLVLPKWGDGPVKAITYGDLSAWIAELSVNGSQSGTGLSPSRIRQTHQLMGAVFKYAVRAGLAAKNIAAEVERSELPREKKQKEMHCLMHRQLLDLASGTGRFEALTLVLGYCGLRFGEAAALRRRDIGNREITVKASATNVAKRGIVETDTKSGEARTVPVPAPVWERLKAELPSDPDAYVFPSRKGGVLPLGEYRWAFDNALKPLREAAAEERKAEPKGEETTPVFPYATPHDLRHTAASLAISAGANVKVVQRMLGHATATMTLDRYGHLMSDDLAGVADALGEAIAAVA</sequence>
<evidence type="ECO:0000259" key="7">
    <source>
        <dbReference type="PROSITE" id="PS51898"/>
    </source>
</evidence>
<dbReference type="Gene3D" id="1.10.150.130">
    <property type="match status" value="1"/>
</dbReference>
<dbReference type="Pfam" id="PF22022">
    <property type="entry name" value="Phage_int_M"/>
    <property type="match status" value="1"/>
</dbReference>
<feature type="domain" description="Core-binding (CB)" evidence="8">
    <location>
        <begin position="126"/>
        <end position="213"/>
    </location>
</feature>
<dbReference type="InterPro" id="IPR044068">
    <property type="entry name" value="CB"/>
</dbReference>
<comment type="caution">
    <text evidence="9">The sequence shown here is derived from an EMBL/GenBank/DDBJ whole genome shotgun (WGS) entry which is preliminary data.</text>
</comment>
<dbReference type="Proteomes" id="UP000220340">
    <property type="component" value="Unassembled WGS sequence"/>
</dbReference>
<name>A0A2A7NR83_9MYCO</name>
<evidence type="ECO:0000313" key="9">
    <source>
        <dbReference type="EMBL" id="PEG52803.1"/>
    </source>
</evidence>
<evidence type="ECO:0000256" key="6">
    <source>
        <dbReference type="SAM" id="MobiDB-lite"/>
    </source>
</evidence>
<dbReference type="InterPro" id="IPR053876">
    <property type="entry name" value="Phage_int_M"/>
</dbReference>
<comment type="similarity">
    <text evidence="1">Belongs to the 'phage' integrase family.</text>
</comment>
<evidence type="ECO:0000256" key="5">
    <source>
        <dbReference type="PROSITE-ProRule" id="PRU01248"/>
    </source>
</evidence>
<dbReference type="SUPFAM" id="SSF56349">
    <property type="entry name" value="DNA breaking-rejoining enzymes"/>
    <property type="match status" value="1"/>
</dbReference>
<dbReference type="GO" id="GO:0015074">
    <property type="term" value="P:DNA integration"/>
    <property type="evidence" value="ECO:0007669"/>
    <property type="project" value="UniProtKB-KW"/>
</dbReference>
<reference evidence="9 10" key="1">
    <citation type="submission" date="2017-10" db="EMBL/GenBank/DDBJ databases">
        <title>The new phylogeny of genus Mycobacterium.</title>
        <authorList>
            <person name="Tortoli E."/>
            <person name="Trovato A."/>
            <person name="Cirillo D.M."/>
        </authorList>
    </citation>
    <scope>NUCLEOTIDE SEQUENCE [LARGE SCALE GENOMIC DNA]</scope>
    <source>
        <strain evidence="9 10">IP141170001</strain>
    </source>
</reference>
<dbReference type="CDD" id="cd01189">
    <property type="entry name" value="INT_ICEBs1_C_like"/>
    <property type="match status" value="1"/>
</dbReference>
<evidence type="ECO:0000256" key="3">
    <source>
        <dbReference type="ARBA" id="ARBA00023125"/>
    </source>
</evidence>
<dbReference type="InterPro" id="IPR011010">
    <property type="entry name" value="DNA_brk_join_enz"/>
</dbReference>
<dbReference type="GO" id="GO:0003677">
    <property type="term" value="F:DNA binding"/>
    <property type="evidence" value="ECO:0007669"/>
    <property type="project" value="UniProtKB-UniRule"/>
</dbReference>
<feature type="region of interest" description="Disordered" evidence="6">
    <location>
        <begin position="16"/>
        <end position="62"/>
    </location>
</feature>
<keyword evidence="3 5" id="KW-0238">DNA-binding</keyword>
<evidence type="ECO:0000256" key="2">
    <source>
        <dbReference type="ARBA" id="ARBA00022908"/>
    </source>
</evidence>
<dbReference type="Pfam" id="PF00589">
    <property type="entry name" value="Phage_integrase"/>
    <property type="match status" value="1"/>
</dbReference>
<dbReference type="EMBL" id="PDCR01000026">
    <property type="protein sequence ID" value="PEG52803.1"/>
    <property type="molecule type" value="Genomic_DNA"/>
</dbReference>
<accession>A0A2A7NR83</accession>
<dbReference type="PANTHER" id="PTHR30629:SF2">
    <property type="entry name" value="PROPHAGE INTEGRASE INTS-RELATED"/>
    <property type="match status" value="1"/>
</dbReference>
<evidence type="ECO:0000256" key="4">
    <source>
        <dbReference type="ARBA" id="ARBA00023172"/>
    </source>
</evidence>
<dbReference type="GO" id="GO:0006310">
    <property type="term" value="P:DNA recombination"/>
    <property type="evidence" value="ECO:0007669"/>
    <property type="project" value="UniProtKB-KW"/>
</dbReference>
<keyword evidence="2" id="KW-0229">DNA integration</keyword>
<keyword evidence="10" id="KW-1185">Reference proteome</keyword>
<feature type="domain" description="Tyr recombinase" evidence="7">
    <location>
        <begin position="233"/>
        <end position="438"/>
    </location>
</feature>
<evidence type="ECO:0000313" key="10">
    <source>
        <dbReference type="Proteomes" id="UP000220340"/>
    </source>
</evidence>